<dbReference type="RefSeq" id="WP_386061193.1">
    <property type="nucleotide sequence ID" value="NZ_JBHTKL010000005.1"/>
</dbReference>
<dbReference type="PANTHER" id="PTHR23402">
    <property type="entry name" value="PROTEASE FAMILY C15 PYROGLUTAMYL-PEPTIDASE I-RELATED"/>
    <property type="match status" value="1"/>
</dbReference>
<evidence type="ECO:0000256" key="3">
    <source>
        <dbReference type="ARBA" id="ARBA00004496"/>
    </source>
</evidence>
<evidence type="ECO:0000256" key="8">
    <source>
        <dbReference type="ARBA" id="ARBA00022807"/>
    </source>
</evidence>
<name>A0ABW3L2X8_9BACI</name>
<dbReference type="CDD" id="cd00501">
    <property type="entry name" value="Peptidase_C15"/>
    <property type="match status" value="1"/>
</dbReference>
<dbReference type="NCBIfam" id="NF009676">
    <property type="entry name" value="PRK13197.1"/>
    <property type="match status" value="1"/>
</dbReference>
<evidence type="ECO:0000256" key="10">
    <source>
        <dbReference type="SAM" id="MobiDB-lite"/>
    </source>
</evidence>
<keyword evidence="12" id="KW-1185">Reference proteome</keyword>
<evidence type="ECO:0000256" key="9">
    <source>
        <dbReference type="PROSITE-ProRule" id="PRU10076"/>
    </source>
</evidence>
<comment type="function">
    <text evidence="2">Removes 5-oxoproline from various penultimate amino acid residues except L-proline.</text>
</comment>
<dbReference type="InterPro" id="IPR033693">
    <property type="entry name" value="PGPEP1_Glu_AS"/>
</dbReference>
<comment type="catalytic activity">
    <reaction evidence="1 9">
        <text>Release of an N-terminal pyroglutamyl group from a polypeptide, the second amino acid generally not being Pro.</text>
        <dbReference type="EC" id="3.4.19.3"/>
    </reaction>
</comment>
<proteinExistence type="inferred from homology"/>
<feature type="region of interest" description="Disordered" evidence="10">
    <location>
        <begin position="86"/>
        <end position="108"/>
    </location>
</feature>
<dbReference type="Gene3D" id="3.40.630.20">
    <property type="entry name" value="Peptidase C15, pyroglutamyl peptidase I-like"/>
    <property type="match status" value="1"/>
</dbReference>
<keyword evidence="7 11" id="KW-0378">Hydrolase</keyword>
<keyword evidence="5" id="KW-0963">Cytoplasm</keyword>
<dbReference type="PROSITE" id="PS01333">
    <property type="entry name" value="PYRASE_GLU"/>
    <property type="match status" value="1"/>
</dbReference>
<evidence type="ECO:0000256" key="6">
    <source>
        <dbReference type="ARBA" id="ARBA00022670"/>
    </source>
</evidence>
<evidence type="ECO:0000256" key="7">
    <source>
        <dbReference type="ARBA" id="ARBA00022801"/>
    </source>
</evidence>
<evidence type="ECO:0000313" key="11">
    <source>
        <dbReference type="EMBL" id="MFD1020132.1"/>
    </source>
</evidence>
<feature type="active site" evidence="9">
    <location>
        <position position="80"/>
    </location>
</feature>
<comment type="similarity">
    <text evidence="4">Belongs to the peptidase C15 family.</text>
</comment>
<sequence length="197" mass="21726">MKKLLLTGFEPFLDFPVNPTQEIVRALDQTKINDHLIIGRILPVDFQQSGKLTLEYINETHPDKVVALGLAAGRHKITPERIAINCNDGDKDNSGHRPEGEPIIEDGPDGTFSTLPIKQITEILNTNGYPAEISNSAGTYLCNNVMYHILQEPLEAAGFIHIPASHDLAIRHGRIPSWSQTDLTEAIKLAITTMTAK</sequence>
<dbReference type="InterPro" id="IPR000816">
    <property type="entry name" value="Peptidase_C15"/>
</dbReference>
<dbReference type="PANTHER" id="PTHR23402:SF1">
    <property type="entry name" value="PYROGLUTAMYL-PEPTIDASE I"/>
    <property type="match status" value="1"/>
</dbReference>
<evidence type="ECO:0000313" key="12">
    <source>
        <dbReference type="Proteomes" id="UP001596990"/>
    </source>
</evidence>
<evidence type="ECO:0000256" key="1">
    <source>
        <dbReference type="ARBA" id="ARBA00001770"/>
    </source>
</evidence>
<evidence type="ECO:0000256" key="4">
    <source>
        <dbReference type="ARBA" id="ARBA00006641"/>
    </source>
</evidence>
<dbReference type="PRINTS" id="PR00706">
    <property type="entry name" value="PYROGLUPTASE"/>
</dbReference>
<evidence type="ECO:0000256" key="2">
    <source>
        <dbReference type="ARBA" id="ARBA00002280"/>
    </source>
</evidence>
<dbReference type="SUPFAM" id="SSF53182">
    <property type="entry name" value="Pyrrolidone carboxyl peptidase (pyroglutamate aminopeptidase)"/>
    <property type="match status" value="1"/>
</dbReference>
<gene>
    <name evidence="11" type="ORF">ACFQ2J_13175</name>
</gene>
<accession>A0ABW3L2X8</accession>
<dbReference type="Proteomes" id="UP001596990">
    <property type="component" value="Unassembled WGS sequence"/>
</dbReference>
<protein>
    <recommendedName>
        <fullName evidence="9">Pyroglutamyl-peptidase I</fullName>
        <ecNumber evidence="9">3.4.19.3</ecNumber>
    </recommendedName>
</protein>
<keyword evidence="6" id="KW-0645">Protease</keyword>
<organism evidence="11 12">
    <name type="scientific">Thalassobacillus hwangdonensis</name>
    <dbReference type="NCBI Taxonomy" id="546108"/>
    <lineage>
        <taxon>Bacteria</taxon>
        <taxon>Bacillati</taxon>
        <taxon>Bacillota</taxon>
        <taxon>Bacilli</taxon>
        <taxon>Bacillales</taxon>
        <taxon>Bacillaceae</taxon>
        <taxon>Thalassobacillus</taxon>
    </lineage>
</organism>
<comment type="subcellular location">
    <subcellularLocation>
        <location evidence="3">Cytoplasm</location>
    </subcellularLocation>
</comment>
<comment type="caution">
    <text evidence="11">The sequence shown here is derived from an EMBL/GenBank/DDBJ whole genome shotgun (WGS) entry which is preliminary data.</text>
</comment>
<dbReference type="Pfam" id="PF01470">
    <property type="entry name" value="Peptidase_C15"/>
    <property type="match status" value="1"/>
</dbReference>
<feature type="compositionally biased region" description="Basic and acidic residues" evidence="10">
    <location>
        <begin position="88"/>
        <end position="100"/>
    </location>
</feature>
<dbReference type="InterPro" id="IPR036440">
    <property type="entry name" value="Peptidase_C15-like_sf"/>
</dbReference>
<reference evidence="12" key="1">
    <citation type="journal article" date="2019" name="Int. J. Syst. Evol. Microbiol.">
        <title>The Global Catalogue of Microorganisms (GCM) 10K type strain sequencing project: providing services to taxonomists for standard genome sequencing and annotation.</title>
        <authorList>
            <consortium name="The Broad Institute Genomics Platform"/>
            <consortium name="The Broad Institute Genome Sequencing Center for Infectious Disease"/>
            <person name="Wu L."/>
            <person name="Ma J."/>
        </authorList>
    </citation>
    <scope>NUCLEOTIDE SEQUENCE [LARGE SCALE GENOMIC DNA]</scope>
    <source>
        <strain evidence="12">CCUG 56607</strain>
    </source>
</reference>
<dbReference type="GO" id="GO:0016920">
    <property type="term" value="F:pyroglutamyl-peptidase activity"/>
    <property type="evidence" value="ECO:0007669"/>
    <property type="project" value="UniProtKB-EC"/>
</dbReference>
<dbReference type="InterPro" id="IPR016125">
    <property type="entry name" value="Peptidase_C15-like"/>
</dbReference>
<dbReference type="PIRSF" id="PIRSF015592">
    <property type="entry name" value="Prld-crbxl_pptds"/>
    <property type="match status" value="1"/>
</dbReference>
<keyword evidence="8" id="KW-0788">Thiol protease</keyword>
<dbReference type="EC" id="3.4.19.3" evidence="9"/>
<evidence type="ECO:0000256" key="5">
    <source>
        <dbReference type="ARBA" id="ARBA00022490"/>
    </source>
</evidence>
<dbReference type="EMBL" id="JBHTKL010000005">
    <property type="protein sequence ID" value="MFD1020132.1"/>
    <property type="molecule type" value="Genomic_DNA"/>
</dbReference>